<dbReference type="InterPro" id="IPR011009">
    <property type="entry name" value="Kinase-like_dom_sf"/>
</dbReference>
<feature type="compositionally biased region" description="Low complexity" evidence="10">
    <location>
        <begin position="1167"/>
        <end position="1177"/>
    </location>
</feature>
<evidence type="ECO:0000256" key="11">
    <source>
        <dbReference type="SAM" id="Phobius"/>
    </source>
</evidence>
<dbReference type="AlphaFoldDB" id="A0A9D2J0U5"/>
<dbReference type="SMART" id="SM00220">
    <property type="entry name" value="S_TKc"/>
    <property type="match status" value="1"/>
</dbReference>
<evidence type="ECO:0000256" key="7">
    <source>
        <dbReference type="ARBA" id="ARBA00049014"/>
    </source>
</evidence>
<dbReference type="SUPFAM" id="SSF56112">
    <property type="entry name" value="Protein kinase-like (PK-like)"/>
    <property type="match status" value="1"/>
</dbReference>
<reference evidence="13" key="1">
    <citation type="journal article" date="2021" name="PeerJ">
        <title>Extensive microbial diversity within the chicken gut microbiome revealed by metagenomics and culture.</title>
        <authorList>
            <person name="Gilroy R."/>
            <person name="Ravi A."/>
            <person name="Getino M."/>
            <person name="Pursley I."/>
            <person name="Horton D.L."/>
            <person name="Alikhan N.F."/>
            <person name="Baker D."/>
            <person name="Gharbi K."/>
            <person name="Hall N."/>
            <person name="Watson M."/>
            <person name="Adriaenssens E.M."/>
            <person name="Foster-Nyarko E."/>
            <person name="Jarju S."/>
            <person name="Secka A."/>
            <person name="Antonio M."/>
            <person name="Oren A."/>
            <person name="Chaudhuri R.R."/>
            <person name="La Ragione R."/>
            <person name="Hildebrand F."/>
            <person name="Pallen M.J."/>
        </authorList>
    </citation>
    <scope>NUCLEOTIDE SEQUENCE</scope>
    <source>
        <strain evidence="13">ChiHjej9B8-1298</strain>
    </source>
</reference>
<comment type="caution">
    <text evidence="13">The sequence shown here is derived from an EMBL/GenBank/DDBJ whole genome shotgun (WGS) entry which is preliminary data.</text>
</comment>
<dbReference type="GO" id="GO:0005524">
    <property type="term" value="F:ATP binding"/>
    <property type="evidence" value="ECO:0007669"/>
    <property type="project" value="UniProtKB-KW"/>
</dbReference>
<keyword evidence="1" id="KW-0808">Transferase</keyword>
<dbReference type="PROSITE" id="PS50011">
    <property type="entry name" value="PROTEIN_KINASE_DOM"/>
    <property type="match status" value="1"/>
</dbReference>
<feature type="domain" description="Protein kinase" evidence="12">
    <location>
        <begin position="93"/>
        <end position="369"/>
    </location>
</feature>
<feature type="transmembrane region" description="Helical" evidence="11">
    <location>
        <begin position="845"/>
        <end position="865"/>
    </location>
</feature>
<organism evidence="13 14">
    <name type="scientific">Candidatus Bacteroides merdigallinarum</name>
    <dbReference type="NCBI Taxonomy" id="2838473"/>
    <lineage>
        <taxon>Bacteria</taxon>
        <taxon>Pseudomonadati</taxon>
        <taxon>Bacteroidota</taxon>
        <taxon>Bacteroidia</taxon>
        <taxon>Bacteroidales</taxon>
        <taxon>Bacteroidaceae</taxon>
        <taxon>Bacteroides</taxon>
    </lineage>
</organism>
<feature type="transmembrane region" description="Helical" evidence="11">
    <location>
        <begin position="926"/>
        <end position="947"/>
    </location>
</feature>
<evidence type="ECO:0000259" key="12">
    <source>
        <dbReference type="PROSITE" id="PS50011"/>
    </source>
</evidence>
<comment type="similarity">
    <text evidence="5">Belongs to the protein kinase superfamily. STE Ser/Thr protein kinase family. MAP kinase kinase subfamily.</text>
</comment>
<feature type="transmembrane region" description="Helical" evidence="11">
    <location>
        <begin position="1005"/>
        <end position="1026"/>
    </location>
</feature>
<keyword evidence="4" id="KW-0067">ATP-binding</keyword>
<keyword evidence="11" id="KW-0812">Transmembrane</keyword>
<evidence type="ECO:0000256" key="9">
    <source>
        <dbReference type="ARBA" id="ARBA00051693"/>
    </source>
</evidence>
<dbReference type="Gene3D" id="1.10.510.10">
    <property type="entry name" value="Transferase(Phosphotransferase) domain 1"/>
    <property type="match status" value="1"/>
</dbReference>
<sequence>MPDDKTIGARRRRNANPDNVDMHATGRAARTRRDDVHATGRAARRGAPPAAEDNLRPFEQKDDGGLRQQLARDAKAAPVQGWPAVFRLDGVDYRNEGILSDTSGEALIFTVSRDGRKYVLKLYYYDPDHRPNHVILEKIHQLQGSGLLVNIVSHGEWQHPDRPGERNDYELMDYCEGGSLDGVVLEGDEKALAEVAVRMGAAIDFLAKHGILHRDIKPGNFFYADRERTQIVLADFGISVECPPGGTCRIDEMRSPVYAAPEFYTNVPGEPAEVGVESDYFSLGVSLLCLWMGKARLTANESQLLRAKLNETLPMPDGLSPHMASLIRALTRLKMSDRATFDDIRRWAAGESLDAAGAQEADTEFHVVFNSAKNQVARSPAELARLLLDDPALGKKYLYSGRVTRWLEETGRNEIAVNVEEVVEKVYPANQDAGLMAVAYMLDPAMDYVDPMGKHHTDPREISLEVFQEHARMAQEVLRPDSNLMIYLHAQKMDKTIAAVREYVDSDEFDTGEEAINGFIACYYLAVLLNPELIFPVYTSDGWCNAESVADLLDAYHAEGVLSASNYHLLRSKALIVWLSYRDPALAGRIRLLHDQACDDPASLYYHADSPYRIAYELDPQADLTFGTDPDEEVRYYSIRQVGEYLNGCLNLMVLGEDEPGAVVQEFVGMDDSSVGHFLRARGEDYARFLEWNRYCMDCDGEENSQKAGPYDLVIGAYKSVAGFLGEAPVYPIGDKLLLSPDDLETLPRETVAAALGGKVRHLGAEGKAVPWLDAWLTLFFQENPRLDLSPQFTYERETVRYVELIRRYDPDNYYAARYAKAIDQIDQAAGTLHRSEQSVTAKRNVFLVLGLLPTVVVLLGGWLFGLPDVNPIKGHFWAATGICSVGLLVAATRLMGFWNGLIPAAVGGLVSGGLLYAGFRWFPSVLVFCVAVSLVVIALVAVYYLFKRHKVDTAGKVIRGDEFEYRQLDALYYAYRQEDDALDNVVTKYSEMQQSYDRTNREDIGYVGWQWIPIPWMVLVLWFFVTPQVSGSRSWTAEVEAIKAKTGQWVVGTWKAKYVSGGTRITCNVDSVAPDGKSIYGTMVIAGQAAVPARGQVFSRNDTLPKFFTFYPVEHETGRQVLSAEYDRREKRMEGYYSDRKGISNQIVFLSTPLPATDRPKAGETPKSAAPQAAPKAVKKEKTNEQKATPSKSGDTLEEEESPVSGLWQDTM</sequence>
<evidence type="ECO:0000256" key="10">
    <source>
        <dbReference type="SAM" id="MobiDB-lite"/>
    </source>
</evidence>
<dbReference type="EMBL" id="DXBX01000021">
    <property type="protein sequence ID" value="HIZ32421.1"/>
    <property type="molecule type" value="Genomic_DNA"/>
</dbReference>
<feature type="region of interest" description="Disordered" evidence="10">
    <location>
        <begin position="1"/>
        <end position="61"/>
    </location>
</feature>
<dbReference type="InterPro" id="IPR008271">
    <property type="entry name" value="Ser/Thr_kinase_AS"/>
</dbReference>
<name>A0A9D2J0U5_9BACE</name>
<accession>A0A9D2J0U5</accession>
<evidence type="ECO:0000256" key="1">
    <source>
        <dbReference type="ARBA" id="ARBA00022679"/>
    </source>
</evidence>
<evidence type="ECO:0000256" key="6">
    <source>
        <dbReference type="ARBA" id="ARBA00038999"/>
    </source>
</evidence>
<gene>
    <name evidence="13" type="ORF">H9814_02570</name>
</gene>
<evidence type="ECO:0000313" key="13">
    <source>
        <dbReference type="EMBL" id="HIZ32421.1"/>
    </source>
</evidence>
<comment type="catalytic activity">
    <reaction evidence="7">
        <text>L-seryl-[protein] + ATP = O-phospho-L-seryl-[protein] + ADP + H(+)</text>
        <dbReference type="Rhea" id="RHEA:17989"/>
        <dbReference type="Rhea" id="RHEA-COMP:9863"/>
        <dbReference type="Rhea" id="RHEA-COMP:11604"/>
        <dbReference type="ChEBI" id="CHEBI:15378"/>
        <dbReference type="ChEBI" id="CHEBI:29999"/>
        <dbReference type="ChEBI" id="CHEBI:30616"/>
        <dbReference type="ChEBI" id="CHEBI:83421"/>
        <dbReference type="ChEBI" id="CHEBI:456216"/>
        <dbReference type="EC" id="2.7.12.2"/>
    </reaction>
</comment>
<evidence type="ECO:0000256" key="3">
    <source>
        <dbReference type="ARBA" id="ARBA00022777"/>
    </source>
</evidence>
<dbReference type="InterPro" id="IPR000719">
    <property type="entry name" value="Prot_kinase_dom"/>
</dbReference>
<dbReference type="Pfam" id="PF00069">
    <property type="entry name" value="Pkinase"/>
    <property type="match status" value="1"/>
</dbReference>
<feature type="transmembrane region" description="Helical" evidence="11">
    <location>
        <begin position="902"/>
        <end position="920"/>
    </location>
</feature>
<evidence type="ECO:0000256" key="8">
    <source>
        <dbReference type="ARBA" id="ARBA00049299"/>
    </source>
</evidence>
<keyword evidence="3 13" id="KW-0418">Kinase</keyword>
<dbReference type="EC" id="2.7.12.2" evidence="6"/>
<evidence type="ECO:0000256" key="2">
    <source>
        <dbReference type="ARBA" id="ARBA00022741"/>
    </source>
</evidence>
<comment type="catalytic activity">
    <reaction evidence="9">
        <text>L-tyrosyl-[protein] + ATP = O-phospho-L-tyrosyl-[protein] + ADP + H(+)</text>
        <dbReference type="Rhea" id="RHEA:10596"/>
        <dbReference type="Rhea" id="RHEA-COMP:10136"/>
        <dbReference type="Rhea" id="RHEA-COMP:20101"/>
        <dbReference type="ChEBI" id="CHEBI:15378"/>
        <dbReference type="ChEBI" id="CHEBI:30616"/>
        <dbReference type="ChEBI" id="CHEBI:46858"/>
        <dbReference type="ChEBI" id="CHEBI:61978"/>
        <dbReference type="ChEBI" id="CHEBI:456216"/>
        <dbReference type="EC" id="2.7.12.2"/>
    </reaction>
</comment>
<keyword evidence="11" id="KW-1133">Transmembrane helix</keyword>
<keyword evidence="2" id="KW-0547">Nucleotide-binding</keyword>
<keyword evidence="11" id="KW-0472">Membrane</keyword>
<protein>
    <recommendedName>
        <fullName evidence="6">mitogen-activated protein kinase kinase</fullName>
        <ecNumber evidence="6">2.7.12.2</ecNumber>
    </recommendedName>
</protein>
<evidence type="ECO:0000256" key="4">
    <source>
        <dbReference type="ARBA" id="ARBA00022840"/>
    </source>
</evidence>
<proteinExistence type="inferred from homology"/>
<dbReference type="PROSITE" id="PS00108">
    <property type="entry name" value="PROTEIN_KINASE_ST"/>
    <property type="match status" value="1"/>
</dbReference>
<feature type="region of interest" description="Disordered" evidence="10">
    <location>
        <begin position="1155"/>
        <end position="1213"/>
    </location>
</feature>
<dbReference type="Proteomes" id="UP000824028">
    <property type="component" value="Unassembled WGS sequence"/>
</dbReference>
<dbReference type="GO" id="GO:0004672">
    <property type="term" value="F:protein kinase activity"/>
    <property type="evidence" value="ECO:0007669"/>
    <property type="project" value="InterPro"/>
</dbReference>
<dbReference type="PANTHER" id="PTHR48013:SF9">
    <property type="entry name" value="DUAL SPECIFICITY MITOGEN-ACTIVATED PROTEIN KINASE KINASE 5"/>
    <property type="match status" value="1"/>
</dbReference>
<dbReference type="PANTHER" id="PTHR48013">
    <property type="entry name" value="DUAL SPECIFICITY MITOGEN-ACTIVATED PROTEIN KINASE KINASE 5-RELATED"/>
    <property type="match status" value="1"/>
</dbReference>
<evidence type="ECO:0000256" key="5">
    <source>
        <dbReference type="ARBA" id="ARBA00038035"/>
    </source>
</evidence>
<evidence type="ECO:0000313" key="14">
    <source>
        <dbReference type="Proteomes" id="UP000824028"/>
    </source>
</evidence>
<comment type="catalytic activity">
    <reaction evidence="8">
        <text>L-threonyl-[protein] + ATP = O-phospho-L-threonyl-[protein] + ADP + H(+)</text>
        <dbReference type="Rhea" id="RHEA:46608"/>
        <dbReference type="Rhea" id="RHEA-COMP:11060"/>
        <dbReference type="Rhea" id="RHEA-COMP:11605"/>
        <dbReference type="ChEBI" id="CHEBI:15378"/>
        <dbReference type="ChEBI" id="CHEBI:30013"/>
        <dbReference type="ChEBI" id="CHEBI:30616"/>
        <dbReference type="ChEBI" id="CHEBI:61977"/>
        <dbReference type="ChEBI" id="CHEBI:456216"/>
        <dbReference type="EC" id="2.7.12.2"/>
    </reaction>
</comment>
<reference evidence="13" key="2">
    <citation type="submission" date="2021-04" db="EMBL/GenBank/DDBJ databases">
        <authorList>
            <person name="Gilroy R."/>
        </authorList>
    </citation>
    <scope>NUCLEOTIDE SEQUENCE</scope>
    <source>
        <strain evidence="13">ChiHjej9B8-1298</strain>
    </source>
</reference>